<dbReference type="PIRSF" id="PIRSF006256">
    <property type="entry name" value="CMPcnvr_hdrg_mat"/>
    <property type="match status" value="1"/>
</dbReference>
<evidence type="ECO:0000256" key="7">
    <source>
        <dbReference type="ARBA" id="ARBA00022833"/>
    </source>
</evidence>
<dbReference type="Gene3D" id="3.90.870.50">
    <property type="match status" value="1"/>
</dbReference>
<dbReference type="NCBIfam" id="TIGR00143">
    <property type="entry name" value="hypF"/>
    <property type="match status" value="1"/>
</dbReference>
<dbReference type="AlphaFoldDB" id="A0A9D1HC01"/>
<evidence type="ECO:0000256" key="2">
    <source>
        <dbReference type="ARBA" id="ARBA00005614"/>
    </source>
</evidence>
<dbReference type="Pfam" id="PF07503">
    <property type="entry name" value="zf-HYPF"/>
    <property type="match status" value="2"/>
</dbReference>
<dbReference type="InterPro" id="IPR011125">
    <property type="entry name" value="Znf_HypF"/>
</dbReference>
<dbReference type="InterPro" id="IPR017968">
    <property type="entry name" value="Acylphosphatase_CS"/>
</dbReference>
<evidence type="ECO:0000313" key="15">
    <source>
        <dbReference type="Proteomes" id="UP000824159"/>
    </source>
</evidence>
<feature type="domain" description="YrdC-like" evidence="13">
    <location>
        <begin position="218"/>
        <end position="404"/>
    </location>
</feature>
<evidence type="ECO:0000256" key="9">
    <source>
        <dbReference type="ARBA" id="ARBA00048220"/>
    </source>
</evidence>
<keyword evidence="4" id="KW-0436">Ligase</keyword>
<dbReference type="Proteomes" id="UP000824159">
    <property type="component" value="Unassembled WGS sequence"/>
</dbReference>
<reference evidence="14" key="2">
    <citation type="journal article" date="2021" name="PeerJ">
        <title>Extensive microbial diversity within the chicken gut microbiome revealed by metagenomics and culture.</title>
        <authorList>
            <person name="Gilroy R."/>
            <person name="Ravi A."/>
            <person name="Getino M."/>
            <person name="Pursley I."/>
            <person name="Horton D.L."/>
            <person name="Alikhan N.F."/>
            <person name="Baker D."/>
            <person name="Gharbi K."/>
            <person name="Hall N."/>
            <person name="Watson M."/>
            <person name="Adriaenssens E.M."/>
            <person name="Foster-Nyarko E."/>
            <person name="Jarju S."/>
            <person name="Secka A."/>
            <person name="Antonio M."/>
            <person name="Oren A."/>
            <person name="Chaudhuri R.R."/>
            <person name="La Ragione R."/>
            <person name="Hildebrand F."/>
            <person name="Pallen M.J."/>
        </authorList>
    </citation>
    <scope>NUCLEOTIDE SEQUENCE</scope>
    <source>
        <strain evidence="14">CHK176-22527</strain>
    </source>
</reference>
<evidence type="ECO:0000256" key="10">
    <source>
        <dbReference type="PIRNR" id="PIRNR006256"/>
    </source>
</evidence>
<evidence type="ECO:0000256" key="5">
    <source>
        <dbReference type="ARBA" id="ARBA00022723"/>
    </source>
</evidence>
<dbReference type="InterPro" id="IPR001792">
    <property type="entry name" value="Acylphosphatase-like_dom"/>
</dbReference>
<keyword evidence="11" id="KW-0378">Hydrolase</keyword>
<protein>
    <recommendedName>
        <fullName evidence="10">Carbamoyltransferase</fullName>
        <ecNumber evidence="10">6.2.-.-</ecNumber>
    </recommendedName>
</protein>
<evidence type="ECO:0000256" key="6">
    <source>
        <dbReference type="ARBA" id="ARBA00022771"/>
    </source>
</evidence>
<dbReference type="Pfam" id="PF01300">
    <property type="entry name" value="Sua5_yciO_yrdC"/>
    <property type="match status" value="1"/>
</dbReference>
<evidence type="ECO:0000259" key="13">
    <source>
        <dbReference type="PROSITE" id="PS51163"/>
    </source>
</evidence>
<dbReference type="Gene3D" id="3.30.110.120">
    <property type="match status" value="1"/>
</dbReference>
<dbReference type="InterPro" id="IPR055128">
    <property type="entry name" value="HypF_C_2"/>
</dbReference>
<comment type="similarity">
    <text evidence="3 10">Belongs to the carbamoyltransferase HypF family.</text>
</comment>
<dbReference type="InterPro" id="IPR041440">
    <property type="entry name" value="HypF_C"/>
</dbReference>
<comment type="catalytic activity">
    <reaction evidence="8 11">
        <text>an acyl phosphate + H2O = a carboxylate + phosphate + H(+)</text>
        <dbReference type="Rhea" id="RHEA:14965"/>
        <dbReference type="ChEBI" id="CHEBI:15377"/>
        <dbReference type="ChEBI" id="CHEBI:15378"/>
        <dbReference type="ChEBI" id="CHEBI:29067"/>
        <dbReference type="ChEBI" id="CHEBI:43474"/>
        <dbReference type="ChEBI" id="CHEBI:59918"/>
        <dbReference type="EC" id="3.6.1.7"/>
    </reaction>
</comment>
<dbReference type="EC" id="6.2.-.-" evidence="10"/>
<dbReference type="PANTHER" id="PTHR42959">
    <property type="entry name" value="CARBAMOYLTRANSFERASE"/>
    <property type="match status" value="1"/>
</dbReference>
<evidence type="ECO:0000256" key="11">
    <source>
        <dbReference type="PROSITE-ProRule" id="PRU00520"/>
    </source>
</evidence>
<keyword evidence="6" id="KW-0863">Zinc-finger</keyword>
<evidence type="ECO:0000256" key="1">
    <source>
        <dbReference type="ARBA" id="ARBA00004711"/>
    </source>
</evidence>
<evidence type="ECO:0000259" key="12">
    <source>
        <dbReference type="PROSITE" id="PS51160"/>
    </source>
</evidence>
<dbReference type="PANTHER" id="PTHR42959:SF1">
    <property type="entry name" value="CARBAMOYLTRANSFERASE HYPF"/>
    <property type="match status" value="1"/>
</dbReference>
<dbReference type="GO" id="GO:0003725">
    <property type="term" value="F:double-stranded RNA binding"/>
    <property type="evidence" value="ECO:0007669"/>
    <property type="project" value="InterPro"/>
</dbReference>
<dbReference type="Pfam" id="PF17788">
    <property type="entry name" value="HypF_C"/>
    <property type="match status" value="1"/>
</dbReference>
<gene>
    <name evidence="14" type="primary">hypF</name>
    <name evidence="14" type="ORF">IAD12_04160</name>
</gene>
<dbReference type="SUPFAM" id="SSF54975">
    <property type="entry name" value="Acylphosphatase/BLUF domain-like"/>
    <property type="match status" value="1"/>
</dbReference>
<dbReference type="InterPro" id="IPR051060">
    <property type="entry name" value="Carbamoyltrans_HypF-like"/>
</dbReference>
<evidence type="ECO:0000256" key="4">
    <source>
        <dbReference type="ARBA" id="ARBA00022598"/>
    </source>
</evidence>
<dbReference type="SUPFAM" id="SSF55821">
    <property type="entry name" value="YrdC/RibB"/>
    <property type="match status" value="1"/>
</dbReference>
<evidence type="ECO:0000256" key="3">
    <source>
        <dbReference type="ARBA" id="ARBA00008097"/>
    </source>
</evidence>
<reference evidence="14" key="1">
    <citation type="submission" date="2020-10" db="EMBL/GenBank/DDBJ databases">
        <authorList>
            <person name="Gilroy R."/>
        </authorList>
    </citation>
    <scope>NUCLEOTIDE SEQUENCE</scope>
    <source>
        <strain evidence="14">CHK176-22527</strain>
    </source>
</reference>
<comment type="catalytic activity">
    <reaction evidence="9">
        <text>C-terminal L-cysteinyl-[HypE protein] + carbamoyl phosphate + ATP + H2O = C-terminal S-carboxamide-L-cysteinyl-[HypE protein] + AMP + phosphate + diphosphate + H(+)</text>
        <dbReference type="Rhea" id="RHEA:55636"/>
        <dbReference type="Rhea" id="RHEA-COMP:14247"/>
        <dbReference type="Rhea" id="RHEA-COMP:14392"/>
        <dbReference type="ChEBI" id="CHEBI:15377"/>
        <dbReference type="ChEBI" id="CHEBI:15378"/>
        <dbReference type="ChEBI" id="CHEBI:30616"/>
        <dbReference type="ChEBI" id="CHEBI:33019"/>
        <dbReference type="ChEBI" id="CHEBI:43474"/>
        <dbReference type="ChEBI" id="CHEBI:58228"/>
        <dbReference type="ChEBI" id="CHEBI:76913"/>
        <dbReference type="ChEBI" id="CHEBI:139126"/>
        <dbReference type="ChEBI" id="CHEBI:456215"/>
    </reaction>
</comment>
<dbReference type="Pfam" id="PF00708">
    <property type="entry name" value="Acylphosphatase"/>
    <property type="match status" value="1"/>
</dbReference>
<dbReference type="GO" id="GO:0051604">
    <property type="term" value="P:protein maturation"/>
    <property type="evidence" value="ECO:0007669"/>
    <property type="project" value="TreeGrafter"/>
</dbReference>
<accession>A0A9D1HC01</accession>
<feature type="active site" evidence="11">
    <location>
        <position position="22"/>
    </location>
</feature>
<keyword evidence="7" id="KW-0862">Zinc</keyword>
<comment type="pathway">
    <text evidence="1">Protein modification; [NiFe] hydrogenase maturation.</text>
</comment>
<dbReference type="Gene3D" id="3.30.420.40">
    <property type="match status" value="1"/>
</dbReference>
<dbReference type="GO" id="GO:0003998">
    <property type="term" value="F:acylphosphatase activity"/>
    <property type="evidence" value="ECO:0007669"/>
    <property type="project" value="UniProtKB-EC"/>
</dbReference>
<comment type="similarity">
    <text evidence="2">Belongs to the acylphosphatase family.</text>
</comment>
<name>A0A9D1HC01_9FIRM</name>
<sequence length="787" mass="88138">MKENITRIRLTVDGIVQGVGFRPFLHRLAEKHGIAGWVRNTSEGLEGELEGNRSTIELFLKELNDSPPPLALIENIKTFPCQSIDDMRTNQHKKFIIKESRTGEGHTLVSPDISICPDCAKELYDPSDRRYRYPFINCTNCGPRYTIIKSLPYDRSRTVMDQFPMCRDCEKEYNDINDRRYHAQPDCCDNCGPHVFYTDGKEIDAFISDTGSSSESQDDPFRRSQELLSAGGILAVKGIGGIHLACDAYNENAVKRLRERKHRPEKPLAVMCFSLEAAKRICRITCKEERLLTSPERPIILLAKIDTKNFAQLSFSPRIGVMLPYTPLHMLLLDGRYDGPDTVVMTSGNPSGCPVLTKNDEALQIFENVADGFLLHDRDIQNRCDDSLIMEWQGNPYFLRKSRGYAPRPIKIATDADGIFAMGAELKASFALGRGKEIFISPYIGDLKNAETASHYTQTLKTYTDLFKLKPSVFVCDTHPDYISSRYAKKQASEHGIPLVTVQHHWAHMTSCMADNGLDEQCFGIIWDGTGLGSDGSIWGGEFLSGGFEKFTRTGSIRPIRLAGGDRAVYEIERIAFALLKDAGMDARSFIPMNDERFKALSILTDSDITPKASSIGRLFDGISSLLLRRASINYEGEGAALLEAMSPSETPEASLHQMENMSYTISFYSEETEDTALRIFDTRPMIREIAEDIKKGIPEGETARRFMSTLCLMALKQCLFLNRDQLPVVLSGGVFQNRFLLSGITSLLTESGFRVYTHRRVSPGDEGICLGQLAVAQKKRSDLICV</sequence>
<dbReference type="PROSITE" id="PS00150">
    <property type="entry name" value="ACYLPHOSPHATASE_1"/>
    <property type="match status" value="1"/>
</dbReference>
<dbReference type="PROSITE" id="PS51160">
    <property type="entry name" value="ACYLPHOSPHATASE_3"/>
    <property type="match status" value="1"/>
</dbReference>
<dbReference type="InterPro" id="IPR036046">
    <property type="entry name" value="Acylphosphatase-like_dom_sf"/>
</dbReference>
<dbReference type="Gene3D" id="3.30.420.360">
    <property type="match status" value="1"/>
</dbReference>
<dbReference type="Pfam" id="PF22521">
    <property type="entry name" value="HypF_C_2"/>
    <property type="match status" value="1"/>
</dbReference>
<dbReference type="InterPro" id="IPR004421">
    <property type="entry name" value="Carbamoyltransferase_HypF"/>
</dbReference>
<feature type="domain" description="Acylphosphatase-like" evidence="12">
    <location>
        <begin position="7"/>
        <end position="99"/>
    </location>
</feature>
<dbReference type="PROSITE" id="PS51163">
    <property type="entry name" value="YRDC"/>
    <property type="match status" value="1"/>
</dbReference>
<evidence type="ECO:0000256" key="8">
    <source>
        <dbReference type="ARBA" id="ARBA00047645"/>
    </source>
</evidence>
<dbReference type="EMBL" id="DVLX01000046">
    <property type="protein sequence ID" value="HIT99430.1"/>
    <property type="molecule type" value="Genomic_DNA"/>
</dbReference>
<dbReference type="InterPro" id="IPR006070">
    <property type="entry name" value="Sua5-like_dom"/>
</dbReference>
<dbReference type="GO" id="GO:0016743">
    <property type="term" value="F:carboxyl- or carbamoyltransferase activity"/>
    <property type="evidence" value="ECO:0007669"/>
    <property type="project" value="UniProtKB-UniRule"/>
</dbReference>
<proteinExistence type="inferred from homology"/>
<organism evidence="14 15">
    <name type="scientific">Candidatus Allocopromorpha excrementavium</name>
    <dbReference type="NCBI Taxonomy" id="2840741"/>
    <lineage>
        <taxon>Bacteria</taxon>
        <taxon>Bacillati</taxon>
        <taxon>Bacillota</taxon>
        <taxon>Clostridia</taxon>
        <taxon>Eubacteriales</taxon>
        <taxon>Eubacteriaceae</taxon>
        <taxon>Eubacteriaceae incertae sedis</taxon>
        <taxon>Candidatus Allocopromorpha</taxon>
    </lineage>
</organism>
<dbReference type="InterPro" id="IPR017945">
    <property type="entry name" value="DHBP_synth_RibB-like_a/b_dom"/>
</dbReference>
<comment type="caution">
    <text evidence="14">The sequence shown here is derived from an EMBL/GenBank/DDBJ whole genome shotgun (WGS) entry which is preliminary data.</text>
</comment>
<keyword evidence="5" id="KW-0479">Metal-binding</keyword>
<feature type="active site" evidence="11">
    <location>
        <position position="40"/>
    </location>
</feature>
<dbReference type="GO" id="GO:0008270">
    <property type="term" value="F:zinc ion binding"/>
    <property type="evidence" value="ECO:0007669"/>
    <property type="project" value="UniProtKB-KW"/>
</dbReference>
<dbReference type="GO" id="GO:0016874">
    <property type="term" value="F:ligase activity"/>
    <property type="evidence" value="ECO:0007669"/>
    <property type="project" value="UniProtKB-UniRule"/>
</dbReference>
<evidence type="ECO:0000313" key="14">
    <source>
        <dbReference type="EMBL" id="HIT99430.1"/>
    </source>
</evidence>